<sequence>MLDKTANDLGRQQMNGSDMANDTAQQTSCPAEPAAAPKVLELPPRPPANEPSERFDEPPMGCSTQFDDILYSTEQQEFWLLPKRAATQIDQAIDTLAGQISPAKAADERKKGLDQCGLLDYFLEPHLSNFLEGEDQARLLEIEREEPHIEDPSRAMRIKTAARKQAAGPKPAAAPEDRMQVMRDQEQMRLDQEEFRGMLKLHHEWQQLCNKAIAQARQQGYTYEAGSLFQPEAITARSWVQRYLELRKVALAKGDFDMDAEAVAQYLAEDKKQFEAAIYCTEDCSSKMQSYVDWKATHSDKQNYADYRTAILKAADYGLALPEYALLPGQGPDITDGIKKFKEYLKLESAQFKLIETMRNKYKSWIEATGESIPAPASLVDDERAAWEKLEAQRKALQAVAQANVDSGFPRRHLLWNPQDFKPKPVERLVKADFPLREVSRLKTPKKPLSYFSLLNLDDVGQYLKTSVKTSLKKSGKALKGKPASSNGKAGVDTATPVFHEWLKREGAVRIRDQDDDWFDAEGWFDIDKFQKYLDSKHYKVETLSTEGGRAEWGERLRQMVFKDSVRRELRLFDPSPQAQLVRCLVPSQERIHGSTKVTGPALSATKGATASANVTLDIDLARGEVDLFKVDLPSRSEAQPVKLTYQNYRGEKCDIELGRFSMHFAAKAWGFAGASMLLSTQIEVSPGNTRYGYGLTPIEEATRNEGTYNSASSQKSGQVLNGSAAQVKIDKGVSGKFSVFAGTQAGIQLTGALNWAPPPSLIPMQPDKNTSEWLSLARLTVDAAAAFGAGASAGFDLSLHEGRLILNMKAAWISGPGASGSFKFEVGYQGIADILHLFRRELHKNNNQPLEWVDGPAGSYMSVLNRMGVLGFDPTMAYLMAYDNVMSLYEALTRQGRGGLLAHMIVTYPKMQELKKWVVMAPADSLGPLLYALSSAPRGFETPTASDGGKKKYSSQECHLVQQQAISRLIAWIAADVNEHSQQQFVESCIRMNKFGERPENFGQTYCTNRINLDMFMKEPVLRFSRSDGTTAREDFIRNSALLGTHMDSKCEITYFNRNLENPAGFSKYVG</sequence>
<evidence type="ECO:0000313" key="2">
    <source>
        <dbReference type="EMBL" id="QXH49192.1"/>
    </source>
</evidence>
<dbReference type="EMBL" id="CP077076">
    <property type="protein sequence ID" value="QXH49192.1"/>
    <property type="molecule type" value="Genomic_DNA"/>
</dbReference>
<feature type="region of interest" description="Disordered" evidence="1">
    <location>
        <begin position="1"/>
        <end position="60"/>
    </location>
</feature>
<organism evidence="2 3">
    <name type="scientific">Pseudomonas fakonensis</name>
    <dbReference type="NCBI Taxonomy" id="2842355"/>
    <lineage>
        <taxon>Bacteria</taxon>
        <taxon>Pseudomonadati</taxon>
        <taxon>Pseudomonadota</taxon>
        <taxon>Gammaproteobacteria</taxon>
        <taxon>Pseudomonadales</taxon>
        <taxon>Pseudomonadaceae</taxon>
        <taxon>Pseudomonas</taxon>
    </lineage>
</organism>
<dbReference type="RefSeq" id="WP_217838816.1">
    <property type="nucleotide sequence ID" value="NZ_CP077076.1"/>
</dbReference>
<evidence type="ECO:0000313" key="3">
    <source>
        <dbReference type="Proteomes" id="UP001046350"/>
    </source>
</evidence>
<reference evidence="2" key="1">
    <citation type="journal article" date="2021" name="Microorganisms">
        <title>The Ever-Expanding Pseudomonas Genus: Description of 43 New Species and Partition of the Pseudomonas putida Group.</title>
        <authorList>
            <person name="Girard L."/>
            <person name="Lood C."/>
            <person name="Hofte M."/>
            <person name="Vandamme P."/>
            <person name="Rokni-Zadeh H."/>
            <person name="van Noort V."/>
            <person name="Lavigne R."/>
            <person name="De Mot R."/>
        </authorList>
    </citation>
    <scope>NUCLEOTIDE SEQUENCE</scope>
    <source>
        <strain evidence="2">COW40</strain>
    </source>
</reference>
<proteinExistence type="predicted"/>
<accession>A0ABX8MY60</accession>
<evidence type="ECO:0000256" key="1">
    <source>
        <dbReference type="SAM" id="MobiDB-lite"/>
    </source>
</evidence>
<keyword evidence="3" id="KW-1185">Reference proteome</keyword>
<feature type="compositionally biased region" description="Polar residues" evidence="1">
    <location>
        <begin position="10"/>
        <end position="29"/>
    </location>
</feature>
<gene>
    <name evidence="2" type="ORF">KSS94_14645</name>
</gene>
<dbReference type="Proteomes" id="UP001046350">
    <property type="component" value="Chromosome"/>
</dbReference>
<protein>
    <submittedName>
        <fullName evidence="2">Uncharacterized protein</fullName>
    </submittedName>
</protein>
<name>A0ABX8MY60_9PSED</name>